<keyword evidence="4" id="KW-1185">Reference proteome</keyword>
<feature type="compositionally biased region" description="Polar residues" evidence="1">
    <location>
        <begin position="506"/>
        <end position="515"/>
    </location>
</feature>
<evidence type="ECO:0000313" key="3">
    <source>
        <dbReference type="EMBL" id="GLB65962.1"/>
    </source>
</evidence>
<organism evidence="3 4">
    <name type="scientific">Arthrobacter mangrovi</name>
    <dbReference type="NCBI Taxonomy" id="2966350"/>
    <lineage>
        <taxon>Bacteria</taxon>
        <taxon>Bacillati</taxon>
        <taxon>Actinomycetota</taxon>
        <taxon>Actinomycetes</taxon>
        <taxon>Micrococcales</taxon>
        <taxon>Micrococcaceae</taxon>
        <taxon>Arthrobacter</taxon>
    </lineage>
</organism>
<comment type="caution">
    <text evidence="3">The sequence shown here is derived from an EMBL/GenBank/DDBJ whole genome shotgun (WGS) entry which is preliminary data.</text>
</comment>
<dbReference type="RefSeq" id="WP_264794121.1">
    <property type="nucleotide sequence ID" value="NZ_BRVS01000001.1"/>
</dbReference>
<proteinExistence type="predicted"/>
<dbReference type="EMBL" id="BRVS01000001">
    <property type="protein sequence ID" value="GLB65962.1"/>
    <property type="molecule type" value="Genomic_DNA"/>
</dbReference>
<feature type="compositionally biased region" description="Basic and acidic residues" evidence="1">
    <location>
        <begin position="482"/>
        <end position="495"/>
    </location>
</feature>
<sequence>MAIATFEAQQEAPGFLASVRCALREFAFAFRQDAALQDPQELAECVALLEDLSRTVEQLQITGAHAVDQQNLAALLGRDPNNPESKSEFRDTSDYLRSRLRISRSEANRRIRLGAGTMPQTLISGGEAPPKYEHLAAGLAESEIDGKAATLIHDTLERVRPVASPEDFAAMEQQLTRQAAESDLDTLRVITRNWEAAIDSDGREPSTEQLAAQQGVFVKPKRWGLNRLEVVATDEQYEHLITAMNTHTNPRLRKTFAAEGDSSAAQDAGLDVDDRPAPDWPMPTRPQQLLQGLVGSCQIALSTDGLPASGGHRPQVMVTIDFQDLVKQIGAEAGTSGQAVFGGLITPRTVRKMACDADLIPVVLGGKGEVLDVGRAQRLFTPAQRRALVARDKGCAFPGCTMPAHWTEAHHIRFWKKHKGRTSVANGVLLCSFHHHLVHAQDWTIESVDGIPWFIPPAYIDPSQVPRRNRFRHLPALKRGERLDAAAPQEDERSLTMDGRLLLATASGSSSQPSTEPAEGWRRPFGDGPLQPDAPPW</sequence>
<feature type="region of interest" description="Disordered" evidence="1">
    <location>
        <begin position="482"/>
        <end position="537"/>
    </location>
</feature>
<evidence type="ECO:0000313" key="4">
    <source>
        <dbReference type="Proteomes" id="UP001209654"/>
    </source>
</evidence>
<feature type="domain" description="HNH nuclease" evidence="2">
    <location>
        <begin position="383"/>
        <end position="436"/>
    </location>
</feature>
<reference evidence="3 4" key="1">
    <citation type="journal article" date="2023" name="Int. J. Syst. Evol. Microbiol.">
        <title>Arthrobacter mangrovi sp. nov., an actinobacterium isolated from the rhizosphere of a mangrove.</title>
        <authorList>
            <person name="Hamada M."/>
            <person name="Saitou S."/>
            <person name="Enomoto N."/>
            <person name="Nanri K."/>
            <person name="Hidaka K."/>
            <person name="Miura T."/>
            <person name="Tamura T."/>
        </authorList>
    </citation>
    <scope>NUCLEOTIDE SEQUENCE [LARGE SCALE GENOMIC DNA]</scope>
    <source>
        <strain evidence="3 4">NBRC 112813</strain>
    </source>
</reference>
<protein>
    <recommendedName>
        <fullName evidence="2">HNH nuclease domain-containing protein</fullName>
    </recommendedName>
</protein>
<gene>
    <name evidence="3" type="ORF">AHIS1636_04010</name>
</gene>
<name>A0ABQ5MPP2_9MICC</name>
<dbReference type="Pfam" id="PF02720">
    <property type="entry name" value="DUF222"/>
    <property type="match status" value="1"/>
</dbReference>
<dbReference type="InterPro" id="IPR003615">
    <property type="entry name" value="HNH_nuc"/>
</dbReference>
<dbReference type="SMART" id="SM00507">
    <property type="entry name" value="HNHc"/>
    <property type="match status" value="1"/>
</dbReference>
<dbReference type="Proteomes" id="UP001209654">
    <property type="component" value="Unassembled WGS sequence"/>
</dbReference>
<dbReference type="CDD" id="cd00085">
    <property type="entry name" value="HNHc"/>
    <property type="match status" value="1"/>
</dbReference>
<accession>A0ABQ5MPP2</accession>
<evidence type="ECO:0000256" key="1">
    <source>
        <dbReference type="SAM" id="MobiDB-lite"/>
    </source>
</evidence>
<dbReference type="InterPro" id="IPR003870">
    <property type="entry name" value="DUF222"/>
</dbReference>
<evidence type="ECO:0000259" key="2">
    <source>
        <dbReference type="SMART" id="SM00507"/>
    </source>
</evidence>